<dbReference type="InterPro" id="IPR008775">
    <property type="entry name" value="Phytyl_CoA_dOase-like"/>
</dbReference>
<proteinExistence type="predicted"/>
<protein>
    <recommendedName>
        <fullName evidence="2">Mitomycin antibiotics/polyketide fumonisin biosynthesis protein</fullName>
    </recommendedName>
</protein>
<evidence type="ECO:0000313" key="1">
    <source>
        <dbReference type="EMBL" id="SVD94792.1"/>
    </source>
</evidence>
<dbReference type="AlphaFoldDB" id="A0A382ZH44"/>
<reference evidence="1" key="1">
    <citation type="submission" date="2018-05" db="EMBL/GenBank/DDBJ databases">
        <authorList>
            <person name="Lanie J.A."/>
            <person name="Ng W.-L."/>
            <person name="Kazmierczak K.M."/>
            <person name="Andrzejewski T.M."/>
            <person name="Davidsen T.M."/>
            <person name="Wayne K.J."/>
            <person name="Tettelin H."/>
            <person name="Glass J.I."/>
            <person name="Rusch D."/>
            <person name="Podicherti R."/>
            <person name="Tsui H.-C.T."/>
            <person name="Winkler M.E."/>
        </authorList>
    </citation>
    <scope>NUCLEOTIDE SEQUENCE</scope>
</reference>
<gene>
    <name evidence="1" type="ORF">METZ01_LOCUS447646</name>
</gene>
<dbReference type="SUPFAM" id="SSF51197">
    <property type="entry name" value="Clavaminate synthase-like"/>
    <property type="match status" value="1"/>
</dbReference>
<organism evidence="1">
    <name type="scientific">marine metagenome</name>
    <dbReference type="NCBI Taxonomy" id="408172"/>
    <lineage>
        <taxon>unclassified sequences</taxon>
        <taxon>metagenomes</taxon>
        <taxon>ecological metagenomes</taxon>
    </lineage>
</organism>
<dbReference type="Pfam" id="PF05721">
    <property type="entry name" value="PhyH"/>
    <property type="match status" value="1"/>
</dbReference>
<sequence length="112" mass="12472">GGFACIPGSHKSNYKTPRDVALLDRDLGVVRQVAAKAGSAIIFTEALAHGTLPWTADHQRRSILFKYSPGPLTYSSRYVPPDVEDILDELTPQQRALLEPPYRTRRPRVTQS</sequence>
<evidence type="ECO:0008006" key="2">
    <source>
        <dbReference type="Google" id="ProtNLM"/>
    </source>
</evidence>
<dbReference type="EMBL" id="UINC01183846">
    <property type="protein sequence ID" value="SVD94792.1"/>
    <property type="molecule type" value="Genomic_DNA"/>
</dbReference>
<feature type="non-terminal residue" evidence="1">
    <location>
        <position position="1"/>
    </location>
</feature>
<dbReference type="Gene3D" id="2.60.120.620">
    <property type="entry name" value="q2cbj1_9rhob like domain"/>
    <property type="match status" value="1"/>
</dbReference>
<accession>A0A382ZH44</accession>
<name>A0A382ZH44_9ZZZZ</name>